<feature type="transmembrane region" description="Helical" evidence="6">
    <location>
        <begin position="229"/>
        <end position="248"/>
    </location>
</feature>
<evidence type="ECO:0000256" key="2">
    <source>
        <dbReference type="ARBA" id="ARBA00022692"/>
    </source>
</evidence>
<name>A0A9W7FYR4_9STRA</name>
<dbReference type="PANTHER" id="PTHR10217">
    <property type="entry name" value="VOLTAGE AND LIGAND GATED POTASSIUM CHANNEL"/>
    <property type="match status" value="1"/>
</dbReference>
<comment type="subcellular location">
    <subcellularLocation>
        <location evidence="1">Membrane</location>
        <topology evidence="1">Multi-pass membrane protein</topology>
    </subcellularLocation>
</comment>
<dbReference type="GO" id="GO:0005886">
    <property type="term" value="C:plasma membrane"/>
    <property type="evidence" value="ECO:0007669"/>
    <property type="project" value="TreeGrafter"/>
</dbReference>
<feature type="compositionally biased region" description="Polar residues" evidence="5">
    <location>
        <begin position="1"/>
        <end position="35"/>
    </location>
</feature>
<dbReference type="OrthoDB" id="432483at2759"/>
<feature type="domain" description="Ion transport" evidence="7">
    <location>
        <begin position="228"/>
        <end position="495"/>
    </location>
</feature>
<evidence type="ECO:0000256" key="4">
    <source>
        <dbReference type="ARBA" id="ARBA00023136"/>
    </source>
</evidence>
<sequence length="780" mass="87650">MNTTKIHAESNNSGTPSDASQTPMAVPTSKMQLSPLSDEVGVGESLQSPLAAKHKKKKKIKRVVKKDAEGGLTSSNKITMSQPNGAPPIYEMTASTTDEHVLPASGLSSATNPLKMSGPPSSFSQPSPGVLKHSPSKGDLSLNSTKVALDTKMSIDFGIDPALKDADKQSIIKYRKDIRRMSIHATSAEAPAGQREISKEVQAMVAYFEERTREPKFLLLPESPYMQRWDLVTLMALVFTAFVTPYEVALLDSDIDYFDLSSWDALFAVNRVIDLIFLKDMIMQFFLAFRLNNAGGAGLLVRNFRSIRNNYLQSWFMIDFLSILPFDMIGSMSDNEAFDNLKIIRVIRLLRLLKLARIFKASRIFKRLESRLSVSFSVIGLMKFAVLLLVIGHWMACGWCMVANASTTGQNETTWVRYVAENMLGTDDDGNVLGTLGPYEIWTASFYWSIVTITSVGYGDITPQNVAEMQWCTFFLLIGSCTWAYIIGSACGIVSNLDVDTIEHQQTMDSLNTFMALQNFSKPLRIKVRAFFNQTKDLAKSDNHKNLINRLSPALKEEVTAKNCEWVQKIYYMADFKPAISVAILDYLVPAVFTPQEKVGIQDCLCVVSRGVASRAGVVKTAGTFWGEDFILENWDLKEHLDARALTYIELLFLSRQNFYDCMENFSDELSVVRKACVRLAVNRGILKYARAMKDQGLQGADMISQAHIEHVPEQNIDDRRFSAMALNFVHQSGASIHEEHEFKVMEHKFKIMEEKFTRTEYRLENMEDVLTSILEAVKK</sequence>
<organism evidence="8 9">
    <name type="scientific">Triparma columacea</name>
    <dbReference type="NCBI Taxonomy" id="722753"/>
    <lineage>
        <taxon>Eukaryota</taxon>
        <taxon>Sar</taxon>
        <taxon>Stramenopiles</taxon>
        <taxon>Ochrophyta</taxon>
        <taxon>Bolidophyceae</taxon>
        <taxon>Parmales</taxon>
        <taxon>Triparmaceae</taxon>
        <taxon>Triparma</taxon>
    </lineage>
</organism>
<dbReference type="PRINTS" id="PR01463">
    <property type="entry name" value="EAGCHANLFMLY"/>
</dbReference>
<dbReference type="InterPro" id="IPR003938">
    <property type="entry name" value="K_chnl_volt-dep_EAG/ELK/ERG"/>
</dbReference>
<evidence type="ECO:0000256" key="3">
    <source>
        <dbReference type="ARBA" id="ARBA00022989"/>
    </source>
</evidence>
<protein>
    <recommendedName>
        <fullName evidence="7">Ion transport domain-containing protein</fullName>
    </recommendedName>
</protein>
<feature type="compositionally biased region" description="Basic residues" evidence="5">
    <location>
        <begin position="52"/>
        <end position="64"/>
    </location>
</feature>
<evidence type="ECO:0000256" key="1">
    <source>
        <dbReference type="ARBA" id="ARBA00004141"/>
    </source>
</evidence>
<reference evidence="9" key="1">
    <citation type="journal article" date="2023" name="Commun. Biol.">
        <title>Genome analysis of Parmales, the sister group of diatoms, reveals the evolutionary specialization of diatoms from phago-mixotrophs to photoautotrophs.</title>
        <authorList>
            <person name="Ban H."/>
            <person name="Sato S."/>
            <person name="Yoshikawa S."/>
            <person name="Yamada K."/>
            <person name="Nakamura Y."/>
            <person name="Ichinomiya M."/>
            <person name="Sato N."/>
            <person name="Blanc-Mathieu R."/>
            <person name="Endo H."/>
            <person name="Kuwata A."/>
            <person name="Ogata H."/>
        </authorList>
    </citation>
    <scope>NUCLEOTIDE SEQUENCE [LARGE SCALE GENOMIC DNA]</scope>
</reference>
<proteinExistence type="predicted"/>
<dbReference type="PANTHER" id="PTHR10217:SF435">
    <property type="entry name" value="POTASSIUM VOLTAGE-GATED CHANNEL PROTEIN EAG"/>
    <property type="match status" value="1"/>
</dbReference>
<evidence type="ECO:0000256" key="5">
    <source>
        <dbReference type="SAM" id="MobiDB-lite"/>
    </source>
</evidence>
<dbReference type="InterPro" id="IPR050818">
    <property type="entry name" value="KCNH_animal-type"/>
</dbReference>
<evidence type="ECO:0000313" key="8">
    <source>
        <dbReference type="EMBL" id="GMI23556.1"/>
    </source>
</evidence>
<dbReference type="InterPro" id="IPR005821">
    <property type="entry name" value="Ion_trans_dom"/>
</dbReference>
<dbReference type="Proteomes" id="UP001165065">
    <property type="component" value="Unassembled WGS sequence"/>
</dbReference>
<keyword evidence="9" id="KW-1185">Reference proteome</keyword>
<comment type="caution">
    <text evidence="8">The sequence shown here is derived from an EMBL/GenBank/DDBJ whole genome shotgun (WGS) entry which is preliminary data.</text>
</comment>
<feature type="region of interest" description="Disordered" evidence="5">
    <location>
        <begin position="103"/>
        <end position="138"/>
    </location>
</feature>
<dbReference type="SUPFAM" id="SSF51206">
    <property type="entry name" value="cAMP-binding domain-like"/>
    <property type="match status" value="1"/>
</dbReference>
<dbReference type="Pfam" id="PF00520">
    <property type="entry name" value="Ion_trans"/>
    <property type="match status" value="1"/>
</dbReference>
<evidence type="ECO:0000259" key="7">
    <source>
        <dbReference type="Pfam" id="PF00520"/>
    </source>
</evidence>
<feature type="region of interest" description="Disordered" evidence="5">
    <location>
        <begin position="1"/>
        <end position="86"/>
    </location>
</feature>
<evidence type="ECO:0000313" key="9">
    <source>
        <dbReference type="Proteomes" id="UP001165065"/>
    </source>
</evidence>
<dbReference type="EMBL" id="BRYA01000571">
    <property type="protein sequence ID" value="GMI23556.1"/>
    <property type="molecule type" value="Genomic_DNA"/>
</dbReference>
<feature type="compositionally biased region" description="Polar residues" evidence="5">
    <location>
        <begin position="72"/>
        <end position="84"/>
    </location>
</feature>
<dbReference type="SUPFAM" id="SSF81324">
    <property type="entry name" value="Voltage-gated potassium channels"/>
    <property type="match status" value="1"/>
</dbReference>
<feature type="transmembrane region" description="Helical" evidence="6">
    <location>
        <begin position="372"/>
        <end position="396"/>
    </location>
</feature>
<keyword evidence="3 6" id="KW-1133">Transmembrane helix</keyword>
<dbReference type="Gene3D" id="1.10.287.70">
    <property type="match status" value="1"/>
</dbReference>
<accession>A0A9W7FYR4</accession>
<evidence type="ECO:0000256" key="6">
    <source>
        <dbReference type="SAM" id="Phobius"/>
    </source>
</evidence>
<dbReference type="GO" id="GO:0005249">
    <property type="term" value="F:voltage-gated potassium channel activity"/>
    <property type="evidence" value="ECO:0007669"/>
    <property type="project" value="InterPro"/>
</dbReference>
<dbReference type="AlphaFoldDB" id="A0A9W7FYR4"/>
<dbReference type="InterPro" id="IPR018490">
    <property type="entry name" value="cNMP-bd_dom_sf"/>
</dbReference>
<keyword evidence="4 6" id="KW-0472">Membrane</keyword>
<feature type="compositionally biased region" description="Low complexity" evidence="5">
    <location>
        <begin position="117"/>
        <end position="129"/>
    </location>
</feature>
<gene>
    <name evidence="8" type="ORF">TrCOL_g11284</name>
</gene>
<dbReference type="Gene3D" id="1.10.287.630">
    <property type="entry name" value="Helix hairpin bin"/>
    <property type="match status" value="1"/>
</dbReference>
<dbReference type="GO" id="GO:0042391">
    <property type="term" value="P:regulation of membrane potential"/>
    <property type="evidence" value="ECO:0007669"/>
    <property type="project" value="TreeGrafter"/>
</dbReference>
<keyword evidence="2 6" id="KW-0812">Transmembrane</keyword>